<organism evidence="2 3">
    <name type="scientific">Halorientalis regularis</name>
    <dbReference type="NCBI Taxonomy" id="660518"/>
    <lineage>
        <taxon>Archaea</taxon>
        <taxon>Methanobacteriati</taxon>
        <taxon>Methanobacteriota</taxon>
        <taxon>Stenosarchaea group</taxon>
        <taxon>Halobacteria</taxon>
        <taxon>Halobacteriales</taxon>
        <taxon>Haloarculaceae</taxon>
        <taxon>Halorientalis</taxon>
    </lineage>
</organism>
<feature type="region of interest" description="Disordered" evidence="1">
    <location>
        <begin position="1"/>
        <end position="21"/>
    </location>
</feature>
<reference evidence="3" key="1">
    <citation type="submission" date="2016-10" db="EMBL/GenBank/DDBJ databases">
        <authorList>
            <person name="Varghese N."/>
            <person name="Submissions S."/>
        </authorList>
    </citation>
    <scope>NUCLEOTIDE SEQUENCE [LARGE SCALE GENOMIC DNA]</scope>
    <source>
        <strain evidence="3">IBRC-M 10760</strain>
    </source>
</reference>
<gene>
    <name evidence="2" type="ORF">SAMN05216218_103183</name>
</gene>
<sequence>MSSAPESGEYEATVGGDRESVDAGTVESLAVTGERCAVDVTPAADEFRLALAGDHNSVRVRGNDETVVLDCTGDRNSLSLGEEMSLRRERDEGEANSISRESFETESEPDLVQTTRDEAYAGLGWFGFDLVSYQTEIERDHCQYCGHDAERVIERREEKVLRLFGLTFTLKTVASSDECSFCRVSANASVDLSDRERREIYR</sequence>
<dbReference type="AlphaFoldDB" id="A0A1G7HWF1"/>
<name>A0A1G7HWF1_9EURY</name>
<evidence type="ECO:0000256" key="1">
    <source>
        <dbReference type="SAM" id="MobiDB-lite"/>
    </source>
</evidence>
<proteinExistence type="predicted"/>
<keyword evidence="3" id="KW-1185">Reference proteome</keyword>
<dbReference type="RefSeq" id="WP_092688900.1">
    <property type="nucleotide sequence ID" value="NZ_FNBK01000003.1"/>
</dbReference>
<protein>
    <submittedName>
        <fullName evidence="2">Uncharacterized protein</fullName>
    </submittedName>
</protein>
<evidence type="ECO:0000313" key="2">
    <source>
        <dbReference type="EMBL" id="SDF04688.1"/>
    </source>
</evidence>
<feature type="region of interest" description="Disordered" evidence="1">
    <location>
        <begin position="85"/>
        <end position="110"/>
    </location>
</feature>
<dbReference type="OrthoDB" id="229661at2157"/>
<dbReference type="Proteomes" id="UP000199076">
    <property type="component" value="Unassembled WGS sequence"/>
</dbReference>
<accession>A0A1G7HWF1</accession>
<dbReference type="STRING" id="660518.SAMN05216218_103183"/>
<evidence type="ECO:0000313" key="3">
    <source>
        <dbReference type="Proteomes" id="UP000199076"/>
    </source>
</evidence>
<dbReference type="EMBL" id="FNBK01000003">
    <property type="protein sequence ID" value="SDF04688.1"/>
    <property type="molecule type" value="Genomic_DNA"/>
</dbReference>